<proteinExistence type="predicted"/>
<dbReference type="InterPro" id="IPR039750">
    <property type="entry name" value="DRC1/DRC2"/>
</dbReference>
<feature type="coiled-coil region" evidence="2">
    <location>
        <begin position="206"/>
        <end position="233"/>
    </location>
</feature>
<feature type="non-terminal residue" evidence="5">
    <location>
        <position position="1"/>
    </location>
</feature>
<keyword evidence="6" id="KW-1185">Reference proteome</keyword>
<evidence type="ECO:0000313" key="6">
    <source>
        <dbReference type="Proteomes" id="UP001233999"/>
    </source>
</evidence>
<dbReference type="GO" id="GO:0003352">
    <property type="term" value="P:regulation of cilium movement"/>
    <property type="evidence" value="ECO:0007669"/>
    <property type="project" value="TreeGrafter"/>
</dbReference>
<dbReference type="GO" id="GO:0060285">
    <property type="term" value="P:cilium-dependent cell motility"/>
    <property type="evidence" value="ECO:0007669"/>
    <property type="project" value="TreeGrafter"/>
</dbReference>
<protein>
    <recommendedName>
        <fullName evidence="4">Dynein regulatory complex protein 1/2 N-terminal domain-containing protein</fullName>
    </recommendedName>
</protein>
<feature type="compositionally biased region" description="Basic and acidic residues" evidence="3">
    <location>
        <begin position="46"/>
        <end position="67"/>
    </location>
</feature>
<name>A0AAD8ET53_DIPPU</name>
<keyword evidence="1 2" id="KW-0175">Coiled coil</keyword>
<dbReference type="PANTHER" id="PTHR21625">
    <property type="entry name" value="NYD-SP28 PROTEIN"/>
    <property type="match status" value="1"/>
</dbReference>
<feature type="coiled-coil region" evidence="2">
    <location>
        <begin position="325"/>
        <end position="359"/>
    </location>
</feature>
<comment type="caution">
    <text evidence="5">The sequence shown here is derived from an EMBL/GenBank/DDBJ whole genome shotgun (WGS) entry which is preliminary data.</text>
</comment>
<evidence type="ECO:0000256" key="1">
    <source>
        <dbReference type="ARBA" id="ARBA00023054"/>
    </source>
</evidence>
<gene>
    <name evidence="5" type="ORF">L9F63_000484</name>
</gene>
<feature type="domain" description="Dynein regulatory complex protein 1/2 N-terminal" evidence="4">
    <location>
        <begin position="90"/>
        <end position="191"/>
    </location>
</feature>
<evidence type="ECO:0000259" key="4">
    <source>
        <dbReference type="Pfam" id="PF14772"/>
    </source>
</evidence>
<sequence>MSNNTHSLEEGEVSEPQITSSDPNERKLARQLRIQKRLQSSKKYQKKEVSKEEQEKADERTLLEKQLDNSEDQLEKLSLEGKELITNVCVANDAREIKRREDEIAAKQRRLERLEEETNASLEHYQEVNSKWEVILASNDPLDIHHAIEQQKIKCGELIAQKDMLIAELKKELKIADECFDKDQKKQKEDLWLLAERIDSQVKVMKRAYKQELKLIEDVMDSERTQLMEANNKKWESLYRERSQLEEKHMDLKFKAVDEHEDAIYQVAVEHQEKFREIKIKLETDIQILQQELEQVKAQCLMNSEKLVYNFQVLKKREEENLIVRAEQKRRINRLRDNVNALRKKVAETEKSMNSESTKLTEEI</sequence>
<dbReference type="PANTHER" id="PTHR21625:SF1">
    <property type="entry name" value="DYNEIN REGULATORY COMPLEX PROTEIN 1"/>
    <property type="match status" value="1"/>
</dbReference>
<feature type="region of interest" description="Disordered" evidence="3">
    <location>
        <begin position="1"/>
        <end position="67"/>
    </location>
</feature>
<dbReference type="InterPro" id="IPR039505">
    <property type="entry name" value="DRC1/2_N"/>
</dbReference>
<dbReference type="GO" id="GO:0070286">
    <property type="term" value="P:axonemal dynein complex assembly"/>
    <property type="evidence" value="ECO:0007669"/>
    <property type="project" value="InterPro"/>
</dbReference>
<reference evidence="5" key="1">
    <citation type="journal article" date="2023" name="IScience">
        <title>Live-bearing cockroach genome reveals convergent evolutionary mechanisms linked to viviparity in insects and beyond.</title>
        <authorList>
            <person name="Fouks B."/>
            <person name="Harrison M.C."/>
            <person name="Mikhailova A.A."/>
            <person name="Marchal E."/>
            <person name="English S."/>
            <person name="Carruthers M."/>
            <person name="Jennings E.C."/>
            <person name="Chiamaka E.L."/>
            <person name="Frigard R.A."/>
            <person name="Pippel M."/>
            <person name="Attardo G.M."/>
            <person name="Benoit J.B."/>
            <person name="Bornberg-Bauer E."/>
            <person name="Tobe S.S."/>
        </authorList>
    </citation>
    <scope>NUCLEOTIDE SEQUENCE</scope>
    <source>
        <strain evidence="5">Stay&amp;Tobe</strain>
    </source>
</reference>
<dbReference type="AlphaFoldDB" id="A0AAD8ET53"/>
<feature type="compositionally biased region" description="Basic residues" evidence="3">
    <location>
        <begin position="29"/>
        <end position="45"/>
    </location>
</feature>
<evidence type="ECO:0000256" key="3">
    <source>
        <dbReference type="SAM" id="MobiDB-lite"/>
    </source>
</evidence>
<dbReference type="Proteomes" id="UP001233999">
    <property type="component" value="Unassembled WGS sequence"/>
</dbReference>
<dbReference type="GO" id="GO:0005858">
    <property type="term" value="C:axonemal dynein complex"/>
    <property type="evidence" value="ECO:0007669"/>
    <property type="project" value="InterPro"/>
</dbReference>
<organism evidence="5 6">
    <name type="scientific">Diploptera punctata</name>
    <name type="common">Pacific beetle cockroach</name>
    <dbReference type="NCBI Taxonomy" id="6984"/>
    <lineage>
        <taxon>Eukaryota</taxon>
        <taxon>Metazoa</taxon>
        <taxon>Ecdysozoa</taxon>
        <taxon>Arthropoda</taxon>
        <taxon>Hexapoda</taxon>
        <taxon>Insecta</taxon>
        <taxon>Pterygota</taxon>
        <taxon>Neoptera</taxon>
        <taxon>Polyneoptera</taxon>
        <taxon>Dictyoptera</taxon>
        <taxon>Blattodea</taxon>
        <taxon>Blaberoidea</taxon>
        <taxon>Blaberidae</taxon>
        <taxon>Diplopterinae</taxon>
        <taxon>Diploptera</taxon>
    </lineage>
</organism>
<evidence type="ECO:0000313" key="5">
    <source>
        <dbReference type="EMBL" id="KAJ9601346.1"/>
    </source>
</evidence>
<accession>A0AAD8ET53</accession>
<evidence type="ECO:0000256" key="2">
    <source>
        <dbReference type="SAM" id="Coils"/>
    </source>
</evidence>
<dbReference type="Pfam" id="PF14772">
    <property type="entry name" value="NYD-SP28"/>
    <property type="match status" value="1"/>
</dbReference>
<dbReference type="EMBL" id="JASPKZ010000021">
    <property type="protein sequence ID" value="KAJ9601346.1"/>
    <property type="molecule type" value="Genomic_DNA"/>
</dbReference>
<reference evidence="5" key="2">
    <citation type="submission" date="2023-05" db="EMBL/GenBank/DDBJ databases">
        <authorList>
            <person name="Fouks B."/>
        </authorList>
    </citation>
    <scope>NUCLEOTIDE SEQUENCE</scope>
    <source>
        <strain evidence="5">Stay&amp;Tobe</strain>
        <tissue evidence="5">Testes</tissue>
    </source>
</reference>